<organism evidence="2 3">
    <name type="scientific">Chondromyces crocatus</name>
    <dbReference type="NCBI Taxonomy" id="52"/>
    <lineage>
        <taxon>Bacteria</taxon>
        <taxon>Pseudomonadati</taxon>
        <taxon>Myxococcota</taxon>
        <taxon>Polyangia</taxon>
        <taxon>Polyangiales</taxon>
        <taxon>Polyangiaceae</taxon>
        <taxon>Chondromyces</taxon>
    </lineage>
</organism>
<dbReference type="AlphaFoldDB" id="A0A0K1EBT3"/>
<dbReference type="KEGG" id="ccro:CMC5_024700"/>
<dbReference type="Proteomes" id="UP000067626">
    <property type="component" value="Chromosome"/>
</dbReference>
<name>A0A0K1EBT3_CHOCO</name>
<protein>
    <submittedName>
        <fullName evidence="2">Uncharacterized protein</fullName>
    </submittedName>
</protein>
<gene>
    <name evidence="2" type="ORF">CMC5_024700</name>
</gene>
<dbReference type="EMBL" id="CP012159">
    <property type="protein sequence ID" value="AKT38325.1"/>
    <property type="molecule type" value="Genomic_DNA"/>
</dbReference>
<sequence length="124" mass="14148">MSINDVDITIDYILTTGERDVLHVDPKEYFDPPEEYEGTDADIDVDSPSRLLELHEYFPADTPLKQARLRVRNNVTNELLEKSQSYWSEHGVAYRQRYAACATEKPPGGRKSFASGFQTDESAF</sequence>
<dbReference type="RefSeq" id="WP_156338509.1">
    <property type="nucleotide sequence ID" value="NZ_CP012159.1"/>
</dbReference>
<evidence type="ECO:0000313" key="3">
    <source>
        <dbReference type="Proteomes" id="UP000067626"/>
    </source>
</evidence>
<proteinExistence type="predicted"/>
<keyword evidence="3" id="KW-1185">Reference proteome</keyword>
<feature type="region of interest" description="Disordered" evidence="1">
    <location>
        <begin position="104"/>
        <end position="124"/>
    </location>
</feature>
<dbReference type="STRING" id="52.CMC5_024700"/>
<evidence type="ECO:0000256" key="1">
    <source>
        <dbReference type="SAM" id="MobiDB-lite"/>
    </source>
</evidence>
<feature type="compositionally biased region" description="Polar residues" evidence="1">
    <location>
        <begin position="115"/>
        <end position="124"/>
    </location>
</feature>
<accession>A0A0K1EBT3</accession>
<reference evidence="2 3" key="1">
    <citation type="submission" date="2015-07" db="EMBL/GenBank/DDBJ databases">
        <title>Genome analysis of myxobacterium Chondromyces crocatus Cm c5 reveals a high potential for natural compound synthesis and the genetic basis for the loss of fruiting body formation.</title>
        <authorList>
            <person name="Zaburannyi N."/>
            <person name="Bunk B."/>
            <person name="Maier J."/>
            <person name="Overmann J."/>
            <person name="Mueller R."/>
        </authorList>
    </citation>
    <scope>NUCLEOTIDE SEQUENCE [LARGE SCALE GENOMIC DNA]</scope>
    <source>
        <strain evidence="2 3">Cm c5</strain>
    </source>
</reference>
<evidence type="ECO:0000313" key="2">
    <source>
        <dbReference type="EMBL" id="AKT38325.1"/>
    </source>
</evidence>